<dbReference type="EMBL" id="JAAGAX010000016">
    <property type="protein sequence ID" value="KAF2289528.1"/>
    <property type="molecule type" value="Genomic_DNA"/>
</dbReference>
<evidence type="ECO:0000313" key="2">
    <source>
        <dbReference type="Proteomes" id="UP000467840"/>
    </source>
</evidence>
<evidence type="ECO:0000313" key="1">
    <source>
        <dbReference type="EMBL" id="KAF2289528.1"/>
    </source>
</evidence>
<organism evidence="1 2">
    <name type="scientific">Hevea brasiliensis</name>
    <name type="common">Para rubber tree</name>
    <name type="synonym">Siphonia brasiliensis</name>
    <dbReference type="NCBI Taxonomy" id="3981"/>
    <lineage>
        <taxon>Eukaryota</taxon>
        <taxon>Viridiplantae</taxon>
        <taxon>Streptophyta</taxon>
        <taxon>Embryophyta</taxon>
        <taxon>Tracheophyta</taxon>
        <taxon>Spermatophyta</taxon>
        <taxon>Magnoliopsida</taxon>
        <taxon>eudicotyledons</taxon>
        <taxon>Gunneridae</taxon>
        <taxon>Pentapetalae</taxon>
        <taxon>rosids</taxon>
        <taxon>fabids</taxon>
        <taxon>Malpighiales</taxon>
        <taxon>Euphorbiaceae</taxon>
        <taxon>Crotonoideae</taxon>
        <taxon>Micrandreae</taxon>
        <taxon>Hevea</taxon>
    </lineage>
</organism>
<keyword evidence="2" id="KW-1185">Reference proteome</keyword>
<dbReference type="Pfam" id="PF14223">
    <property type="entry name" value="Retrotran_gag_2"/>
    <property type="match status" value="1"/>
</dbReference>
<protein>
    <submittedName>
        <fullName evidence="1">Uncharacterized protein</fullName>
    </submittedName>
</protein>
<gene>
    <name evidence="1" type="ORF">GH714_036858</name>
</gene>
<comment type="caution">
    <text evidence="1">The sequence shown here is derived from an EMBL/GenBank/DDBJ whole genome shotgun (WGS) entry which is preliminary data.</text>
</comment>
<name>A0A6A6KNJ8_HEVBR</name>
<sequence length="192" mass="21492">MFTVSEGVLPQLIGVTTAKAAWNKLVSTYAFGSKAQITDLRAQLHNLKRENSSIETYAVCDKGIADWLAVLHHPVLDEELIEFVVAGLGPAFRLFGRMLECRTDDFSFDDLYGMLLTEERHLKHEEEATVISPLVQYSQFSSFSSSSSSRMRGRAAIEAGDVAIINPLLQIKVMVLNHIIICSLRYFYNCLS</sequence>
<dbReference type="PANTHER" id="PTHR47481">
    <property type="match status" value="1"/>
</dbReference>
<reference evidence="1 2" key="1">
    <citation type="journal article" date="2020" name="Mol. Plant">
        <title>The Chromosome-Based Rubber Tree Genome Provides New Insights into Spurge Genome Evolution and Rubber Biosynthesis.</title>
        <authorList>
            <person name="Liu J."/>
            <person name="Shi C."/>
            <person name="Shi C.C."/>
            <person name="Li W."/>
            <person name="Zhang Q.J."/>
            <person name="Zhang Y."/>
            <person name="Li K."/>
            <person name="Lu H.F."/>
            <person name="Shi C."/>
            <person name="Zhu S.T."/>
            <person name="Xiao Z.Y."/>
            <person name="Nan H."/>
            <person name="Yue Y."/>
            <person name="Zhu X.G."/>
            <person name="Wu Y."/>
            <person name="Hong X.N."/>
            <person name="Fan G.Y."/>
            <person name="Tong Y."/>
            <person name="Zhang D."/>
            <person name="Mao C.L."/>
            <person name="Liu Y.L."/>
            <person name="Hao S.J."/>
            <person name="Liu W.Q."/>
            <person name="Lv M.Q."/>
            <person name="Zhang H.B."/>
            <person name="Liu Y."/>
            <person name="Hu-Tang G.R."/>
            <person name="Wang J.P."/>
            <person name="Wang J.H."/>
            <person name="Sun Y.H."/>
            <person name="Ni S.B."/>
            <person name="Chen W.B."/>
            <person name="Zhang X.C."/>
            <person name="Jiao Y.N."/>
            <person name="Eichler E.E."/>
            <person name="Li G.H."/>
            <person name="Liu X."/>
            <person name="Gao L.Z."/>
        </authorList>
    </citation>
    <scope>NUCLEOTIDE SEQUENCE [LARGE SCALE GENOMIC DNA]</scope>
    <source>
        <strain evidence="2">cv. GT1</strain>
        <tissue evidence="1">Leaf</tissue>
    </source>
</reference>
<accession>A0A6A6KNJ8</accession>
<dbReference type="Proteomes" id="UP000467840">
    <property type="component" value="Chromosome 8"/>
</dbReference>
<proteinExistence type="predicted"/>
<dbReference type="PANTHER" id="PTHR47481:SF5">
    <property type="entry name" value="RIBONUCLEASE H-LIKE DOMAIN, GAG-PRE-INTEGRASE DOMAIN, GAG-POLYPEPTIDE OF LTR COPIA-TYPE-RELATED"/>
    <property type="match status" value="1"/>
</dbReference>
<dbReference type="AlphaFoldDB" id="A0A6A6KNJ8"/>